<dbReference type="EMBL" id="BDRX01000014">
    <property type="protein sequence ID" value="GBF89994.1"/>
    <property type="molecule type" value="Genomic_DNA"/>
</dbReference>
<name>A0A2V0NQT0_9CHLO</name>
<reference evidence="2 3" key="1">
    <citation type="journal article" date="2018" name="Sci. Rep.">
        <title>Raphidocelis subcapitata (=Pseudokirchneriella subcapitata) provides an insight into genome evolution and environmental adaptations in the Sphaeropleales.</title>
        <authorList>
            <person name="Suzuki S."/>
            <person name="Yamaguchi H."/>
            <person name="Nakajima N."/>
            <person name="Kawachi M."/>
        </authorList>
    </citation>
    <scope>NUCLEOTIDE SEQUENCE [LARGE SCALE GENOMIC DNA]</scope>
    <source>
        <strain evidence="2 3">NIES-35</strain>
    </source>
</reference>
<protein>
    <submittedName>
        <fullName evidence="2">Uncharacterized protein</fullName>
    </submittedName>
</protein>
<feature type="region of interest" description="Disordered" evidence="1">
    <location>
        <begin position="98"/>
        <end position="178"/>
    </location>
</feature>
<proteinExistence type="predicted"/>
<evidence type="ECO:0000313" key="3">
    <source>
        <dbReference type="Proteomes" id="UP000247498"/>
    </source>
</evidence>
<dbReference type="AlphaFoldDB" id="A0A2V0NQT0"/>
<evidence type="ECO:0000313" key="2">
    <source>
        <dbReference type="EMBL" id="GBF89994.1"/>
    </source>
</evidence>
<feature type="compositionally biased region" description="Pro residues" evidence="1">
    <location>
        <begin position="233"/>
        <end position="248"/>
    </location>
</feature>
<comment type="caution">
    <text evidence="2">The sequence shown here is derived from an EMBL/GenBank/DDBJ whole genome shotgun (WGS) entry which is preliminary data.</text>
</comment>
<accession>A0A2V0NQT0</accession>
<feature type="compositionally biased region" description="Low complexity" evidence="1">
    <location>
        <begin position="272"/>
        <end position="281"/>
    </location>
</feature>
<feature type="compositionally biased region" description="Low complexity" evidence="1">
    <location>
        <begin position="483"/>
        <end position="499"/>
    </location>
</feature>
<feature type="compositionally biased region" description="Basic and acidic residues" evidence="1">
    <location>
        <begin position="99"/>
        <end position="109"/>
    </location>
</feature>
<feature type="region of interest" description="Disordered" evidence="1">
    <location>
        <begin position="202"/>
        <end position="296"/>
    </location>
</feature>
<sequence length="567" mass="56302">MGDPGEDALCALCARDATPDANGSTVKAPCKAGHDELYHATCLDTYQKQLGQQGVLAAKRGAYFPCPVEGCKAKVHRVTAVMAKEGKKKMKKVQAMLEAARKAADDRRKGPGTAPAAAPPRPAAAVAAWLQRQQQQQQHQQSSDEEEDAGPRAAPAPPLAPGADDPPGADAIRAPKRPPAGAAAAAAAAVAAAAKASAAEAALPGWRGREEPVEHNPWPAPPKQPAAAAAAPQPAPAAAPWPAAPAPQPAALSDHPTPWARPGGAAAFLLKQAAQPASPAQQFPPKPVPRPAAAAAAGRAPVAPLGAAGAPADADGGWGTDGGALHPALAAHRAAAGVNNIQRYNELVGATPGRADGAPALPQTAAPPVLPQTAGSSAGPAPAAAARFDHWRQGDCGPAAGSGYGGAGGDQAGEAMAAAQLAAIRGRDAWRADAPPAAKPRGPNLMEHWQQWQDQRVQREREWQDSAMAPQAGGHQNGHGSQPAGAWHGGAAAAAPAAAHGGGGGGAPAPWGAAPLPAAPPPPPAPAYMDASALSALSAAVAECPLPGGGPGDASDDLDELITLCGM</sequence>
<feature type="compositionally biased region" description="Low complexity" evidence="1">
    <location>
        <begin position="161"/>
        <end position="172"/>
    </location>
</feature>
<dbReference type="InParanoid" id="A0A2V0NQT0"/>
<keyword evidence="3" id="KW-1185">Reference proteome</keyword>
<feature type="region of interest" description="Disordered" evidence="1">
    <location>
        <begin position="451"/>
        <end position="508"/>
    </location>
</feature>
<feature type="compositionally biased region" description="Low complexity" evidence="1">
    <location>
        <begin position="123"/>
        <end position="141"/>
    </location>
</feature>
<dbReference type="Proteomes" id="UP000247498">
    <property type="component" value="Unassembled WGS sequence"/>
</dbReference>
<evidence type="ECO:0000256" key="1">
    <source>
        <dbReference type="SAM" id="MobiDB-lite"/>
    </source>
</evidence>
<gene>
    <name evidence="2" type="ORF">Rsub_02700</name>
</gene>
<organism evidence="2 3">
    <name type="scientific">Raphidocelis subcapitata</name>
    <dbReference type="NCBI Taxonomy" id="307507"/>
    <lineage>
        <taxon>Eukaryota</taxon>
        <taxon>Viridiplantae</taxon>
        <taxon>Chlorophyta</taxon>
        <taxon>core chlorophytes</taxon>
        <taxon>Chlorophyceae</taxon>
        <taxon>CS clade</taxon>
        <taxon>Sphaeropleales</taxon>
        <taxon>Selenastraceae</taxon>
        <taxon>Raphidocelis</taxon>
    </lineage>
</organism>